<reference evidence="4" key="1">
    <citation type="submission" date="2017-02" db="UniProtKB">
        <authorList>
            <consortium name="WormBaseParasite"/>
        </authorList>
    </citation>
    <scope>IDENTIFICATION</scope>
</reference>
<dbReference type="OrthoDB" id="10255522at2759"/>
<feature type="coiled-coil region" evidence="1">
    <location>
        <begin position="74"/>
        <end position="263"/>
    </location>
</feature>
<gene>
    <name evidence="2" type="ORF">HNAJ_LOCUS13207</name>
</gene>
<dbReference type="WBParaSite" id="HNAJ_0001323301-mRNA-1">
    <property type="protein sequence ID" value="HNAJ_0001323301-mRNA-1"/>
    <property type="gene ID" value="HNAJ_0001323301"/>
</dbReference>
<organism evidence="4">
    <name type="scientific">Rodentolepis nana</name>
    <name type="common">Dwarf tapeworm</name>
    <name type="synonym">Hymenolepis nana</name>
    <dbReference type="NCBI Taxonomy" id="102285"/>
    <lineage>
        <taxon>Eukaryota</taxon>
        <taxon>Metazoa</taxon>
        <taxon>Spiralia</taxon>
        <taxon>Lophotrochozoa</taxon>
        <taxon>Platyhelminthes</taxon>
        <taxon>Cestoda</taxon>
        <taxon>Eucestoda</taxon>
        <taxon>Cyclophyllidea</taxon>
        <taxon>Hymenolepididae</taxon>
        <taxon>Rodentolepis</taxon>
    </lineage>
</organism>
<dbReference type="Gene3D" id="1.10.287.1490">
    <property type="match status" value="1"/>
</dbReference>
<proteinExistence type="predicted"/>
<evidence type="ECO:0000256" key="1">
    <source>
        <dbReference type="SAM" id="Coils"/>
    </source>
</evidence>
<dbReference type="AlphaFoldDB" id="A0A0R3TZD4"/>
<keyword evidence="3" id="KW-1185">Reference proteome</keyword>
<reference evidence="2 3" key="2">
    <citation type="submission" date="2018-11" db="EMBL/GenBank/DDBJ databases">
        <authorList>
            <consortium name="Pathogen Informatics"/>
        </authorList>
    </citation>
    <scope>NUCLEOTIDE SEQUENCE [LARGE SCALE GENOMIC DNA]</scope>
</reference>
<keyword evidence="1" id="KW-0175">Coiled coil</keyword>
<name>A0A0R3TZD4_RODNA</name>
<dbReference type="EMBL" id="UZAE01015110">
    <property type="protein sequence ID" value="VDO15249.1"/>
    <property type="molecule type" value="Genomic_DNA"/>
</dbReference>
<accession>A0A0R3TZD4</accession>
<evidence type="ECO:0000313" key="2">
    <source>
        <dbReference type="EMBL" id="VDO15249.1"/>
    </source>
</evidence>
<dbReference type="STRING" id="102285.A0A0R3TZD4"/>
<dbReference type="SUPFAM" id="SSF57997">
    <property type="entry name" value="Tropomyosin"/>
    <property type="match status" value="1"/>
</dbReference>
<protein>
    <submittedName>
        <fullName evidence="4">GRIP domain-containing protein</fullName>
    </submittedName>
</protein>
<evidence type="ECO:0000313" key="3">
    <source>
        <dbReference type="Proteomes" id="UP000278807"/>
    </source>
</evidence>
<sequence length="284" mass="32206">MGNTLIHSGETESGDNSDLTEINSLKVQLANLKLEKIDLEEKVTNRAMFTNTRSKQFNSHVVVLFLLFLQSKNQESLEHLVLDLEKEISFLKDQLEDQQLSTMEKLKSQDESSRNEIQSLKADIEKSNAVIKKLEAENTDLRKKIQYMNSTEETLRSEVDSLKSNLENSNTTADKLKIENSNLLSRIGALSSEVEAKKQQIENFKHSLADAQNAINQKDLSLETLDSELKKCLSDFEIKSKHCDQLRQQIESLNATIAQLTEKVWSGVQTLNVSGHTKLPFVKQ</sequence>
<evidence type="ECO:0000313" key="4">
    <source>
        <dbReference type="WBParaSite" id="HNAJ_0001323301-mRNA-1"/>
    </source>
</evidence>
<dbReference type="Proteomes" id="UP000278807">
    <property type="component" value="Unassembled WGS sequence"/>
</dbReference>